<proteinExistence type="predicted"/>
<name>A0AAV7T370_PLEWA</name>
<gene>
    <name evidence="2" type="ORF">NDU88_002711</name>
</gene>
<accession>A0AAV7T370</accession>
<dbReference type="Proteomes" id="UP001066276">
    <property type="component" value="Chromosome 4_1"/>
</dbReference>
<evidence type="ECO:0000256" key="1">
    <source>
        <dbReference type="SAM" id="MobiDB-lite"/>
    </source>
</evidence>
<keyword evidence="3" id="KW-1185">Reference proteome</keyword>
<evidence type="ECO:0000313" key="2">
    <source>
        <dbReference type="EMBL" id="KAJ1170840.1"/>
    </source>
</evidence>
<evidence type="ECO:0000313" key="3">
    <source>
        <dbReference type="Proteomes" id="UP001066276"/>
    </source>
</evidence>
<reference evidence="2" key="1">
    <citation type="journal article" date="2022" name="bioRxiv">
        <title>Sequencing and chromosome-scale assembly of the giantPleurodeles waltlgenome.</title>
        <authorList>
            <person name="Brown T."/>
            <person name="Elewa A."/>
            <person name="Iarovenko S."/>
            <person name="Subramanian E."/>
            <person name="Araus A.J."/>
            <person name="Petzold A."/>
            <person name="Susuki M."/>
            <person name="Suzuki K.-i.T."/>
            <person name="Hayashi T."/>
            <person name="Toyoda A."/>
            <person name="Oliveira C."/>
            <person name="Osipova E."/>
            <person name="Leigh N.D."/>
            <person name="Simon A."/>
            <person name="Yun M.H."/>
        </authorList>
    </citation>
    <scope>NUCLEOTIDE SEQUENCE</scope>
    <source>
        <strain evidence="2">20211129_DDA</strain>
        <tissue evidence="2">Liver</tissue>
    </source>
</reference>
<sequence length="128" mass="14457">MGTNCSKKATTIREMLSKPLTKTSEHLPDTPHNISSQVAVPENEALQFEEPVTHTFLENLLGALSDDTQALKCFMAADVKEHKKDLEEMGQSLDTQEKSGDQCEEELNDHQIELLRDRNKDILPPERL</sequence>
<dbReference type="EMBL" id="JANPWB010000007">
    <property type="protein sequence ID" value="KAJ1170840.1"/>
    <property type="molecule type" value="Genomic_DNA"/>
</dbReference>
<organism evidence="2 3">
    <name type="scientific">Pleurodeles waltl</name>
    <name type="common">Iberian ribbed newt</name>
    <dbReference type="NCBI Taxonomy" id="8319"/>
    <lineage>
        <taxon>Eukaryota</taxon>
        <taxon>Metazoa</taxon>
        <taxon>Chordata</taxon>
        <taxon>Craniata</taxon>
        <taxon>Vertebrata</taxon>
        <taxon>Euteleostomi</taxon>
        <taxon>Amphibia</taxon>
        <taxon>Batrachia</taxon>
        <taxon>Caudata</taxon>
        <taxon>Salamandroidea</taxon>
        <taxon>Salamandridae</taxon>
        <taxon>Pleurodelinae</taxon>
        <taxon>Pleurodeles</taxon>
    </lineage>
</organism>
<protein>
    <submittedName>
        <fullName evidence="2">Uncharacterized protein</fullName>
    </submittedName>
</protein>
<dbReference type="AlphaFoldDB" id="A0AAV7T370"/>
<feature type="region of interest" description="Disordered" evidence="1">
    <location>
        <begin position="85"/>
        <end position="110"/>
    </location>
</feature>
<comment type="caution">
    <text evidence="2">The sequence shown here is derived from an EMBL/GenBank/DDBJ whole genome shotgun (WGS) entry which is preliminary data.</text>
</comment>